<evidence type="ECO:0000313" key="1">
    <source>
        <dbReference type="EMBL" id="GGE30951.1"/>
    </source>
</evidence>
<dbReference type="Proteomes" id="UP000599179">
    <property type="component" value="Unassembled WGS sequence"/>
</dbReference>
<accession>A0ABQ1SGE9</accession>
<dbReference type="EMBL" id="BMGM01000003">
    <property type="protein sequence ID" value="GGE30951.1"/>
    <property type="molecule type" value="Genomic_DNA"/>
</dbReference>
<gene>
    <name evidence="1" type="ORF">GCM10010832_09260</name>
</gene>
<protein>
    <submittedName>
        <fullName evidence="1">Uncharacterized protein</fullName>
    </submittedName>
</protein>
<comment type="caution">
    <text evidence="1">The sequence shown here is derived from an EMBL/GenBank/DDBJ whole genome shotgun (WGS) entry which is preliminary data.</text>
</comment>
<reference evidence="2" key="1">
    <citation type="journal article" date="2019" name="Int. J. Syst. Evol. Microbiol.">
        <title>The Global Catalogue of Microorganisms (GCM) 10K type strain sequencing project: providing services to taxonomists for standard genome sequencing and annotation.</title>
        <authorList>
            <consortium name="The Broad Institute Genomics Platform"/>
            <consortium name="The Broad Institute Genome Sequencing Center for Infectious Disease"/>
            <person name="Wu L."/>
            <person name="Ma J."/>
        </authorList>
    </citation>
    <scope>NUCLEOTIDE SEQUENCE [LARGE SCALE GENOMIC DNA]</scope>
    <source>
        <strain evidence="2">CGMCC 1.12931</strain>
    </source>
</reference>
<keyword evidence="2" id="KW-1185">Reference proteome</keyword>
<dbReference type="RefSeq" id="WP_188457928.1">
    <property type="nucleotide sequence ID" value="NZ_BMGM01000003.1"/>
</dbReference>
<name>A0ABQ1SGE9_9FLAO</name>
<organism evidence="1 2">
    <name type="scientific">Psychroflexus planctonicus</name>
    <dbReference type="NCBI Taxonomy" id="1526575"/>
    <lineage>
        <taxon>Bacteria</taxon>
        <taxon>Pseudomonadati</taxon>
        <taxon>Bacteroidota</taxon>
        <taxon>Flavobacteriia</taxon>
        <taxon>Flavobacteriales</taxon>
        <taxon>Flavobacteriaceae</taxon>
        <taxon>Psychroflexus</taxon>
    </lineage>
</organism>
<sequence>MKSRLYVFIGFIILFLSCNDIKQTEEKVETKKVDYPSYDLISENESITVESFDSTVVDINKYNHNNIVYKVGAEFVYEYQHITKENKIQYFKKAPNDSRIWHFVDSDSIDTSTIKTVKISVADGNPMSNHIPDYNQTCVKYSFDDEITNSMSGVIENEANVWIHPPRSNYFKILELNPFPYIKAPYEIGNEWDWSLQIGDSWADARWKMWEGSIENKCKYEIIDKIKLETKLGEFACYVIKSTAKSRIGQTELTAFFNEKFGFVKLNYTNIDGTKTNLELIEKRQYL</sequence>
<evidence type="ECO:0000313" key="2">
    <source>
        <dbReference type="Proteomes" id="UP000599179"/>
    </source>
</evidence>
<proteinExistence type="predicted"/>
<dbReference type="Gene3D" id="2.40.360.20">
    <property type="match status" value="1"/>
</dbReference>
<dbReference type="PROSITE" id="PS51257">
    <property type="entry name" value="PROKAR_LIPOPROTEIN"/>
    <property type="match status" value="1"/>
</dbReference>